<dbReference type="InterPro" id="IPR046947">
    <property type="entry name" value="LytR-like"/>
</dbReference>
<protein>
    <submittedName>
        <fullName evidence="4">Two component transcriptional regulator, LytTR family</fullName>
    </submittedName>
</protein>
<gene>
    <name evidence="4" type="ORF">FAES_5133</name>
</gene>
<dbReference type="FunFam" id="3.40.50.2300:FF:000361">
    <property type="entry name" value="Two-component system response regulator"/>
    <property type="match status" value="1"/>
</dbReference>
<dbReference type="SUPFAM" id="SSF52172">
    <property type="entry name" value="CheY-like"/>
    <property type="match status" value="1"/>
</dbReference>
<sequence>MTINAITMNVLIIEDEDLAVRKLRKLVADVDPSLQVMGVTASIEDSVNWLNEHTPPDLIFMDIELADGQSFEIFEQIDIRSRVIFTTSYDEYALQAFKVNSIDYLLKPIQREDLERSLRKLRELTTIDQKTSELAAPPLNIEKLLRELQGAGNPAAKEYRKRFLVKQGQKLLSIEVNDILYFYTDERFSFFKTRTNQKFLVDYTLDELADSLDPAQFFRINRGLILTHGAVEQIQPYFGNRLALTLKPTFDKDAIVSREKVSDFKHWMGK</sequence>
<evidence type="ECO:0000313" key="4">
    <source>
        <dbReference type="EMBL" id="CCH03132.1"/>
    </source>
</evidence>
<evidence type="ECO:0000259" key="3">
    <source>
        <dbReference type="PROSITE" id="PS50930"/>
    </source>
</evidence>
<dbReference type="InterPro" id="IPR011006">
    <property type="entry name" value="CheY-like_superfamily"/>
</dbReference>
<dbReference type="Proteomes" id="UP000011058">
    <property type="component" value="Chromosome"/>
</dbReference>
<dbReference type="STRING" id="1166018.FAES_5133"/>
<evidence type="ECO:0000259" key="2">
    <source>
        <dbReference type="PROSITE" id="PS50110"/>
    </source>
</evidence>
<dbReference type="GO" id="GO:0003677">
    <property type="term" value="F:DNA binding"/>
    <property type="evidence" value="ECO:0007669"/>
    <property type="project" value="InterPro"/>
</dbReference>
<accession>I0KG79</accession>
<organism evidence="4 5">
    <name type="scientific">Fibrella aestuarina BUZ 2</name>
    <dbReference type="NCBI Taxonomy" id="1166018"/>
    <lineage>
        <taxon>Bacteria</taxon>
        <taxon>Pseudomonadati</taxon>
        <taxon>Bacteroidota</taxon>
        <taxon>Cytophagia</taxon>
        <taxon>Cytophagales</taxon>
        <taxon>Spirosomataceae</taxon>
        <taxon>Fibrella</taxon>
    </lineage>
</organism>
<dbReference type="PROSITE" id="PS50110">
    <property type="entry name" value="RESPONSE_REGULATORY"/>
    <property type="match status" value="1"/>
</dbReference>
<feature type="domain" description="Response regulatory" evidence="2">
    <location>
        <begin position="9"/>
        <end position="122"/>
    </location>
</feature>
<dbReference type="InterPro" id="IPR001789">
    <property type="entry name" value="Sig_transdc_resp-reg_receiver"/>
</dbReference>
<dbReference type="HOGENOM" id="CLU_000445_14_1_10"/>
<dbReference type="Gene3D" id="3.40.50.2300">
    <property type="match status" value="1"/>
</dbReference>
<proteinExistence type="predicted"/>
<dbReference type="Pfam" id="PF04397">
    <property type="entry name" value="LytTR"/>
    <property type="match status" value="1"/>
</dbReference>
<dbReference type="PANTHER" id="PTHR37299">
    <property type="entry name" value="TRANSCRIPTIONAL REGULATOR-RELATED"/>
    <property type="match status" value="1"/>
</dbReference>
<dbReference type="Pfam" id="PF00072">
    <property type="entry name" value="Response_reg"/>
    <property type="match status" value="1"/>
</dbReference>
<dbReference type="KEGG" id="fae:FAES_5133"/>
<dbReference type="EMBL" id="HE796683">
    <property type="protein sequence ID" value="CCH03132.1"/>
    <property type="molecule type" value="Genomic_DNA"/>
</dbReference>
<dbReference type="AlphaFoldDB" id="I0KG79"/>
<keyword evidence="1" id="KW-0597">Phosphoprotein</keyword>
<dbReference type="SMART" id="SM00850">
    <property type="entry name" value="LytTR"/>
    <property type="match status" value="1"/>
</dbReference>
<reference evidence="4 5" key="1">
    <citation type="journal article" date="2012" name="J. Bacteriol.">
        <title>Genome Sequence of Fibrella aestuarina BUZ 2T, a Filamentous Marine Bacterium.</title>
        <authorList>
            <person name="Filippini M."/>
            <person name="Qi W."/>
            <person name="Blom J."/>
            <person name="Goesmann A."/>
            <person name="Smits T.H."/>
            <person name="Bagheri H.C."/>
        </authorList>
    </citation>
    <scope>NUCLEOTIDE SEQUENCE [LARGE SCALE GENOMIC DNA]</scope>
    <source>
        <strain evidence="5">BUZ 2T</strain>
    </source>
</reference>
<dbReference type="PATRIC" id="fig|1166018.3.peg.2108"/>
<keyword evidence="5" id="KW-1185">Reference proteome</keyword>
<dbReference type="GO" id="GO:0000156">
    <property type="term" value="F:phosphorelay response regulator activity"/>
    <property type="evidence" value="ECO:0007669"/>
    <property type="project" value="InterPro"/>
</dbReference>
<dbReference type="PROSITE" id="PS50930">
    <property type="entry name" value="HTH_LYTTR"/>
    <property type="match status" value="1"/>
</dbReference>
<evidence type="ECO:0000256" key="1">
    <source>
        <dbReference type="PROSITE-ProRule" id="PRU00169"/>
    </source>
</evidence>
<dbReference type="eggNOG" id="COG3279">
    <property type="taxonomic scope" value="Bacteria"/>
</dbReference>
<dbReference type="PANTHER" id="PTHR37299:SF1">
    <property type="entry name" value="STAGE 0 SPORULATION PROTEIN A HOMOLOG"/>
    <property type="match status" value="1"/>
</dbReference>
<dbReference type="InterPro" id="IPR007492">
    <property type="entry name" value="LytTR_DNA-bd_dom"/>
</dbReference>
<dbReference type="Gene3D" id="2.40.50.1020">
    <property type="entry name" value="LytTr DNA-binding domain"/>
    <property type="match status" value="1"/>
</dbReference>
<dbReference type="SMART" id="SM00448">
    <property type="entry name" value="REC"/>
    <property type="match status" value="1"/>
</dbReference>
<name>I0KG79_9BACT</name>
<feature type="modified residue" description="4-aspartylphosphate" evidence="1">
    <location>
        <position position="62"/>
    </location>
</feature>
<feature type="domain" description="HTH LytTR-type" evidence="3">
    <location>
        <begin position="163"/>
        <end position="270"/>
    </location>
</feature>
<evidence type="ECO:0000313" key="5">
    <source>
        <dbReference type="Proteomes" id="UP000011058"/>
    </source>
</evidence>